<dbReference type="SUPFAM" id="SSF51445">
    <property type="entry name" value="(Trans)glycosidases"/>
    <property type="match status" value="1"/>
</dbReference>
<dbReference type="Proteomes" id="UP000683360">
    <property type="component" value="Unassembled WGS sequence"/>
</dbReference>
<dbReference type="EC" id="3.2.1.14" evidence="7"/>
<evidence type="ECO:0000256" key="4">
    <source>
        <dbReference type="RuleBase" id="RU004453"/>
    </source>
</evidence>
<reference evidence="7" key="1">
    <citation type="submission" date="2021-03" db="EMBL/GenBank/DDBJ databases">
        <authorList>
            <person name="Bekaert M."/>
        </authorList>
    </citation>
    <scope>NUCLEOTIDE SEQUENCE</scope>
</reference>
<dbReference type="InterPro" id="IPR011583">
    <property type="entry name" value="Chitinase_II/V-like_cat"/>
</dbReference>
<dbReference type="GO" id="GO:0008843">
    <property type="term" value="F:endochitinase activity"/>
    <property type="evidence" value="ECO:0007669"/>
    <property type="project" value="UniProtKB-EC"/>
</dbReference>
<evidence type="ECO:0000313" key="7">
    <source>
        <dbReference type="EMBL" id="CAG2255298.1"/>
    </source>
</evidence>
<evidence type="ECO:0000256" key="2">
    <source>
        <dbReference type="ARBA" id="ARBA00023295"/>
    </source>
</evidence>
<organism evidence="7 8">
    <name type="scientific">Mytilus edulis</name>
    <name type="common">Blue mussel</name>
    <dbReference type="NCBI Taxonomy" id="6550"/>
    <lineage>
        <taxon>Eukaryota</taxon>
        <taxon>Metazoa</taxon>
        <taxon>Spiralia</taxon>
        <taxon>Lophotrochozoa</taxon>
        <taxon>Mollusca</taxon>
        <taxon>Bivalvia</taxon>
        <taxon>Autobranchia</taxon>
        <taxon>Pteriomorphia</taxon>
        <taxon>Mytilida</taxon>
        <taxon>Mytiloidea</taxon>
        <taxon>Mytilidae</taxon>
        <taxon>Mytilinae</taxon>
        <taxon>Mytilus</taxon>
    </lineage>
</organism>
<dbReference type="SMART" id="SM00636">
    <property type="entry name" value="Glyco_18"/>
    <property type="match status" value="1"/>
</dbReference>
<proteinExistence type="inferred from homology"/>
<dbReference type="GO" id="GO:0008061">
    <property type="term" value="F:chitin binding"/>
    <property type="evidence" value="ECO:0007669"/>
    <property type="project" value="InterPro"/>
</dbReference>
<dbReference type="InterPro" id="IPR001579">
    <property type="entry name" value="Glyco_hydro_18_chit_AS"/>
</dbReference>
<dbReference type="EMBL" id="CAJPWZ010003264">
    <property type="protein sequence ID" value="CAG2255298.1"/>
    <property type="molecule type" value="Genomic_DNA"/>
</dbReference>
<evidence type="ECO:0000256" key="1">
    <source>
        <dbReference type="ARBA" id="ARBA00022801"/>
    </source>
</evidence>
<dbReference type="PROSITE" id="PS51910">
    <property type="entry name" value="GH18_2"/>
    <property type="match status" value="1"/>
</dbReference>
<dbReference type="AlphaFoldDB" id="A0A8S3VF47"/>
<accession>A0A8S3VF47</accession>
<name>A0A8S3VF47_MYTED</name>
<dbReference type="InterPro" id="IPR001223">
    <property type="entry name" value="Glyco_hydro18_cat"/>
</dbReference>
<feature type="domain" description="GH18" evidence="6">
    <location>
        <begin position="1"/>
        <end position="444"/>
    </location>
</feature>
<protein>
    <submittedName>
        <fullName evidence="7">E3.2.1.14</fullName>
        <ecNumber evidence="7">3.2.1.14</ecNumber>
    </submittedName>
</protein>
<gene>
    <name evidence="7" type="ORF">MEDL_66738</name>
</gene>
<evidence type="ECO:0000256" key="5">
    <source>
        <dbReference type="SAM" id="Coils"/>
    </source>
</evidence>
<dbReference type="GO" id="GO:0005576">
    <property type="term" value="C:extracellular region"/>
    <property type="evidence" value="ECO:0007669"/>
    <property type="project" value="TreeGrafter"/>
</dbReference>
<keyword evidence="5" id="KW-0175">Coiled coil</keyword>
<dbReference type="PROSITE" id="PS01095">
    <property type="entry name" value="GH18_1"/>
    <property type="match status" value="1"/>
</dbReference>
<dbReference type="PANTHER" id="PTHR11177:SF317">
    <property type="entry name" value="CHITINASE 12-RELATED"/>
    <property type="match status" value="1"/>
</dbReference>
<dbReference type="GO" id="GO:0006032">
    <property type="term" value="P:chitin catabolic process"/>
    <property type="evidence" value="ECO:0007669"/>
    <property type="project" value="TreeGrafter"/>
</dbReference>
<keyword evidence="1 3" id="KW-0378">Hydrolase</keyword>
<dbReference type="GO" id="GO:0005975">
    <property type="term" value="P:carbohydrate metabolic process"/>
    <property type="evidence" value="ECO:0007669"/>
    <property type="project" value="InterPro"/>
</dbReference>
<dbReference type="Pfam" id="PF00704">
    <property type="entry name" value="Glyco_hydro_18"/>
    <property type="match status" value="1"/>
</dbReference>
<dbReference type="Gene3D" id="3.20.20.80">
    <property type="entry name" value="Glycosidases"/>
    <property type="match status" value="1"/>
</dbReference>
<dbReference type="InterPro" id="IPR050314">
    <property type="entry name" value="Glycosyl_Hydrlase_18"/>
</dbReference>
<dbReference type="SUPFAM" id="SSF57845">
    <property type="entry name" value="B-box zinc-binding domain"/>
    <property type="match status" value="1"/>
</dbReference>
<keyword evidence="8" id="KW-1185">Reference proteome</keyword>
<sequence length="444" mass="51263">MFERMMAVKTRNPNLKIMIAIGGWEHGSGPFTALVDNENDIVTFARNSINFLRKNKFDGLDLDWEYPANRGSPPEDKQRFTKLDNILRKEFENEAQSTGRKRLLLTAAVAAGKEKIESAYEISKITAVLNNQWKPQPRFFVEYVTPNMSQNQQISGVLNVMMVSALNNYRKLPTDILSIVHHCTEHEKKFHIYCPHHDQLCCHLCLSTSHKECTGLLSIEEIAKTSKSSCLLESLQKSLEDLKSNIDNVVKDRQSNLIEITEQQQNILAGIKQLREKINSHFDKLEQKLVEELNTAELDMKMKIEYLVIELREKSERIAVLQTNISDLENYASDFQTFVGSKKIEKEIQFEETYIQSLTKDERLKQFSLKFNNEGIENLFQSITSLGLISKESGPPSVEIKLEKNKQAQILTTSFIPKSFDNIRAKPVKKKFRFPEEKKVMWRK</sequence>
<dbReference type="PANTHER" id="PTHR11177">
    <property type="entry name" value="CHITINASE"/>
    <property type="match status" value="1"/>
</dbReference>
<evidence type="ECO:0000259" key="6">
    <source>
        <dbReference type="PROSITE" id="PS51910"/>
    </source>
</evidence>
<feature type="coiled-coil region" evidence="5">
    <location>
        <begin position="232"/>
        <end position="331"/>
    </location>
</feature>
<dbReference type="InterPro" id="IPR017853">
    <property type="entry name" value="GH"/>
</dbReference>
<dbReference type="CDD" id="cd19776">
    <property type="entry name" value="Bbox2_TRIM25_C-IV"/>
    <property type="match status" value="1"/>
</dbReference>
<dbReference type="OrthoDB" id="6104407at2759"/>
<evidence type="ECO:0000256" key="3">
    <source>
        <dbReference type="RuleBase" id="RU000489"/>
    </source>
</evidence>
<comment type="caution">
    <text evidence="7">The sequence shown here is derived from an EMBL/GenBank/DDBJ whole genome shotgun (WGS) entry which is preliminary data.</text>
</comment>
<keyword evidence="2 3" id="KW-0326">Glycosidase</keyword>
<comment type="similarity">
    <text evidence="4">Belongs to the glycosyl hydrolase 18 family.</text>
</comment>
<evidence type="ECO:0000313" key="8">
    <source>
        <dbReference type="Proteomes" id="UP000683360"/>
    </source>
</evidence>